<accession>A0A165J183</accession>
<evidence type="ECO:0000313" key="3">
    <source>
        <dbReference type="Proteomes" id="UP000077266"/>
    </source>
</evidence>
<feature type="region of interest" description="Disordered" evidence="1">
    <location>
        <begin position="180"/>
        <end position="213"/>
    </location>
</feature>
<name>A0A165J183_EXIGL</name>
<feature type="compositionally biased region" description="Low complexity" evidence="1">
    <location>
        <begin position="332"/>
        <end position="352"/>
    </location>
</feature>
<dbReference type="STRING" id="1314781.A0A165J183"/>
<dbReference type="AlphaFoldDB" id="A0A165J183"/>
<evidence type="ECO:0000313" key="2">
    <source>
        <dbReference type="EMBL" id="KZV94177.1"/>
    </source>
</evidence>
<gene>
    <name evidence="2" type="ORF">EXIGLDRAFT_835155</name>
</gene>
<evidence type="ECO:0000256" key="1">
    <source>
        <dbReference type="SAM" id="MobiDB-lite"/>
    </source>
</evidence>
<feature type="region of interest" description="Disordered" evidence="1">
    <location>
        <begin position="332"/>
        <end position="365"/>
    </location>
</feature>
<feature type="compositionally biased region" description="Acidic residues" evidence="1">
    <location>
        <begin position="197"/>
        <end position="210"/>
    </location>
</feature>
<proteinExistence type="predicted"/>
<reference evidence="2 3" key="1">
    <citation type="journal article" date="2016" name="Mol. Biol. Evol.">
        <title>Comparative Genomics of Early-Diverging Mushroom-Forming Fungi Provides Insights into the Origins of Lignocellulose Decay Capabilities.</title>
        <authorList>
            <person name="Nagy L.G."/>
            <person name="Riley R."/>
            <person name="Tritt A."/>
            <person name="Adam C."/>
            <person name="Daum C."/>
            <person name="Floudas D."/>
            <person name="Sun H."/>
            <person name="Yadav J.S."/>
            <person name="Pangilinan J."/>
            <person name="Larsson K.H."/>
            <person name="Matsuura K."/>
            <person name="Barry K."/>
            <person name="Labutti K."/>
            <person name="Kuo R."/>
            <person name="Ohm R.A."/>
            <person name="Bhattacharya S.S."/>
            <person name="Shirouzu T."/>
            <person name="Yoshinaga Y."/>
            <person name="Martin F.M."/>
            <person name="Grigoriev I.V."/>
            <person name="Hibbett D.S."/>
        </authorList>
    </citation>
    <scope>NUCLEOTIDE SEQUENCE [LARGE SCALE GENOMIC DNA]</scope>
    <source>
        <strain evidence="2 3">HHB12029</strain>
    </source>
</reference>
<protein>
    <submittedName>
        <fullName evidence="2">Uncharacterized protein</fullName>
    </submittedName>
</protein>
<dbReference type="InParanoid" id="A0A165J183"/>
<dbReference type="EMBL" id="KV425977">
    <property type="protein sequence ID" value="KZV94177.1"/>
    <property type="molecule type" value="Genomic_DNA"/>
</dbReference>
<organism evidence="2 3">
    <name type="scientific">Exidia glandulosa HHB12029</name>
    <dbReference type="NCBI Taxonomy" id="1314781"/>
    <lineage>
        <taxon>Eukaryota</taxon>
        <taxon>Fungi</taxon>
        <taxon>Dikarya</taxon>
        <taxon>Basidiomycota</taxon>
        <taxon>Agaricomycotina</taxon>
        <taxon>Agaricomycetes</taxon>
        <taxon>Auriculariales</taxon>
        <taxon>Exidiaceae</taxon>
        <taxon>Exidia</taxon>
    </lineage>
</organism>
<dbReference type="Proteomes" id="UP000077266">
    <property type="component" value="Unassembled WGS sequence"/>
</dbReference>
<sequence>MAAEVDDEPTWPRWTAAHERDSDPLGQFVLIQLDVAASVAQFQDDITAQAAAQISRRWYLAVAFAAGNAFVQSPTSGEYLLTFEFFLVGHGLPDNYPGAAIPLDATSKHPDGRPPIFPTYPLPWSNLYIYTLCNFDAMVSRVHSGAAPCKARIAQKDRVGVLRYSREDKTKWMIRKPLAPGSSAVVHRPPSPGSSDEGSDEDDGPDELPDSDSLNKALEDVQTKVRKAQQHVEMWLDLSTCSDPCLLATPNHILGPLLDIKQIWHDWENRQITELLAKRPHTQDWLNGVETGDEEESDKPLHGPAFDHLDDEAVLPADAVDDRAEEAYLARRAAQAPNGKPSASPASPLVPSNDEIDTIPASTQHTAVRTRKARILFVVVRSVRSSFGDLSKMVKGAISPRRR</sequence>
<keyword evidence="3" id="KW-1185">Reference proteome</keyword>